<comment type="caution">
    <text evidence="7">The sequence shown here is derived from an EMBL/GenBank/DDBJ whole genome shotgun (WGS) entry which is preliminary data.</text>
</comment>
<feature type="domain" description="Major facilitator superfamily (MFS) profile" evidence="6">
    <location>
        <begin position="108"/>
        <end position="534"/>
    </location>
</feature>
<feature type="transmembrane region" description="Helical" evidence="5">
    <location>
        <begin position="483"/>
        <end position="503"/>
    </location>
</feature>
<evidence type="ECO:0000256" key="3">
    <source>
        <dbReference type="ARBA" id="ARBA00022989"/>
    </source>
</evidence>
<feature type="transmembrane region" description="Helical" evidence="5">
    <location>
        <begin position="220"/>
        <end position="241"/>
    </location>
</feature>
<feature type="transmembrane region" description="Helical" evidence="5">
    <location>
        <begin position="362"/>
        <end position="382"/>
    </location>
</feature>
<reference evidence="7 8" key="1">
    <citation type="submission" date="2020-08" db="EMBL/GenBank/DDBJ databases">
        <title>Aphidius gifuensis genome sequencing and assembly.</title>
        <authorList>
            <person name="Du Z."/>
        </authorList>
    </citation>
    <scope>NUCLEOTIDE SEQUENCE [LARGE SCALE GENOMIC DNA]</scope>
    <source>
        <strain evidence="7">YNYX2018</strain>
        <tissue evidence="7">Adults</tissue>
    </source>
</reference>
<dbReference type="GO" id="GO:0016020">
    <property type="term" value="C:membrane"/>
    <property type="evidence" value="ECO:0007669"/>
    <property type="project" value="UniProtKB-SubCell"/>
</dbReference>
<feature type="transmembrane region" description="Helical" evidence="5">
    <location>
        <begin position="33"/>
        <end position="54"/>
    </location>
</feature>
<dbReference type="Proteomes" id="UP000639338">
    <property type="component" value="Unassembled WGS sequence"/>
</dbReference>
<organism evidence="7 8">
    <name type="scientific">Aphidius gifuensis</name>
    <name type="common">Parasitoid wasp</name>
    <dbReference type="NCBI Taxonomy" id="684658"/>
    <lineage>
        <taxon>Eukaryota</taxon>
        <taxon>Metazoa</taxon>
        <taxon>Ecdysozoa</taxon>
        <taxon>Arthropoda</taxon>
        <taxon>Hexapoda</taxon>
        <taxon>Insecta</taxon>
        <taxon>Pterygota</taxon>
        <taxon>Neoptera</taxon>
        <taxon>Endopterygota</taxon>
        <taxon>Hymenoptera</taxon>
        <taxon>Apocrita</taxon>
        <taxon>Ichneumonoidea</taxon>
        <taxon>Braconidae</taxon>
        <taxon>Aphidiinae</taxon>
        <taxon>Aphidius</taxon>
    </lineage>
</organism>
<dbReference type="InterPro" id="IPR036259">
    <property type="entry name" value="MFS_trans_sf"/>
</dbReference>
<dbReference type="Pfam" id="PF00083">
    <property type="entry name" value="Sugar_tr"/>
    <property type="match status" value="1"/>
</dbReference>
<dbReference type="CDD" id="cd17317">
    <property type="entry name" value="MFS_SLC22"/>
    <property type="match status" value="1"/>
</dbReference>
<dbReference type="PANTHER" id="PTHR24064">
    <property type="entry name" value="SOLUTE CARRIER FAMILY 22 MEMBER"/>
    <property type="match status" value="1"/>
</dbReference>
<evidence type="ECO:0000256" key="2">
    <source>
        <dbReference type="ARBA" id="ARBA00022692"/>
    </source>
</evidence>
<evidence type="ECO:0000256" key="1">
    <source>
        <dbReference type="ARBA" id="ARBA00004141"/>
    </source>
</evidence>
<gene>
    <name evidence="7" type="ORF">HCN44_005189</name>
</gene>
<dbReference type="InterPro" id="IPR020846">
    <property type="entry name" value="MFS_dom"/>
</dbReference>
<evidence type="ECO:0000259" key="6">
    <source>
        <dbReference type="PROSITE" id="PS50850"/>
    </source>
</evidence>
<evidence type="ECO:0000256" key="5">
    <source>
        <dbReference type="SAM" id="Phobius"/>
    </source>
</evidence>
<dbReference type="InterPro" id="IPR005828">
    <property type="entry name" value="MFS_sugar_transport-like"/>
</dbReference>
<proteinExistence type="predicted"/>
<keyword evidence="4 5" id="KW-0472">Membrane</keyword>
<protein>
    <recommendedName>
        <fullName evidence="6">Major facilitator superfamily (MFS) profile domain-containing protein</fullName>
    </recommendedName>
</protein>
<dbReference type="Gene3D" id="1.20.1250.20">
    <property type="entry name" value="MFS general substrate transporter like domains"/>
    <property type="match status" value="1"/>
</dbReference>
<sequence length="573" mass="65355">MIVEKKVIRQDNNYRKKIKTFDDILPYVGEAGIYQLILFILLLPFTFVYAFLYLTQFFLTLVPDDHWCNVPDLNQWNLTDHQKKLLSIPFKLNNENQTIFSQCEMYDVNFTNIINLNMTNLNSSWPIKKCDNGWTFDYTDVPYASISAELQWVCDKTYLSTATQSAFFVGSIIGGFIFGYIGDHYGRIPALVSCNAVGFFASIATSFCNSFWSFAIVRMIVGMSFDNCFSFLFIIVIEYVGPKYRTIVTNMSFGIYYAIASSILPWIAYWIANWKILSVVTALPLAIAFLGPWIVPESARWYLTAGKIDKAIEMLKKIEKINGKNVDPDIYNEFKNSCNDIIENDKKFNNYTVLDLFKLPRLARITITLVFYWILTILVFDGHVWNMKLLHRDVFTSFSIAALTELPAAFIVALFLDKWGRRWMGFTSMIFCGIFSFVAIFTPQGLITVSMAVLARFGVDIATNIGFQFAAELLPTVVRAQGVSLIHLVGHFAHIIGPYIVYLADITRELPLICLGTASIISAFLTLFLPETLGQHLPGSLEEGNDFGRDQSIWWIPCLSKSQRKQQQNIENK</sequence>
<feature type="transmembrane region" description="Helical" evidence="5">
    <location>
        <begin position="276"/>
        <end position="295"/>
    </location>
</feature>
<evidence type="ECO:0000313" key="8">
    <source>
        <dbReference type="Proteomes" id="UP000639338"/>
    </source>
</evidence>
<dbReference type="OrthoDB" id="6884957at2759"/>
<accession>A0A834XVH2</accession>
<comment type="subcellular location">
    <subcellularLocation>
        <location evidence="1">Membrane</location>
        <topology evidence="1">Multi-pass membrane protein</topology>
    </subcellularLocation>
</comment>
<keyword evidence="8" id="KW-1185">Reference proteome</keyword>
<feature type="transmembrane region" description="Helical" evidence="5">
    <location>
        <begin position="247"/>
        <end position="269"/>
    </location>
</feature>
<evidence type="ECO:0000256" key="4">
    <source>
        <dbReference type="ARBA" id="ARBA00023136"/>
    </source>
</evidence>
<feature type="transmembrane region" description="Helical" evidence="5">
    <location>
        <begin position="422"/>
        <end position="441"/>
    </location>
</feature>
<keyword evidence="3 5" id="KW-1133">Transmembrane helix</keyword>
<feature type="transmembrane region" description="Helical" evidence="5">
    <location>
        <begin position="510"/>
        <end position="529"/>
    </location>
</feature>
<dbReference type="AlphaFoldDB" id="A0A834XVH2"/>
<keyword evidence="2 5" id="KW-0812">Transmembrane</keyword>
<feature type="transmembrane region" description="Helical" evidence="5">
    <location>
        <begin position="165"/>
        <end position="182"/>
    </location>
</feature>
<feature type="transmembrane region" description="Helical" evidence="5">
    <location>
        <begin position="188"/>
        <end position="208"/>
    </location>
</feature>
<dbReference type="GO" id="GO:0022857">
    <property type="term" value="F:transmembrane transporter activity"/>
    <property type="evidence" value="ECO:0007669"/>
    <property type="project" value="InterPro"/>
</dbReference>
<dbReference type="SUPFAM" id="SSF103473">
    <property type="entry name" value="MFS general substrate transporter"/>
    <property type="match status" value="1"/>
</dbReference>
<dbReference type="PROSITE" id="PS00216">
    <property type="entry name" value="SUGAR_TRANSPORT_1"/>
    <property type="match status" value="1"/>
</dbReference>
<feature type="transmembrane region" description="Helical" evidence="5">
    <location>
        <begin position="394"/>
        <end position="416"/>
    </location>
</feature>
<evidence type="ECO:0000313" key="7">
    <source>
        <dbReference type="EMBL" id="KAF7992845.1"/>
    </source>
</evidence>
<dbReference type="InterPro" id="IPR005829">
    <property type="entry name" value="Sugar_transporter_CS"/>
</dbReference>
<name>A0A834XVH2_APHGI</name>
<dbReference type="PROSITE" id="PS50850">
    <property type="entry name" value="MFS"/>
    <property type="match status" value="1"/>
</dbReference>
<dbReference type="EMBL" id="JACMRX010000003">
    <property type="protein sequence ID" value="KAF7992845.1"/>
    <property type="molecule type" value="Genomic_DNA"/>
</dbReference>